<dbReference type="PANTHER" id="PTHR47481:SF31">
    <property type="entry name" value="OS01G0873500 PROTEIN"/>
    <property type="match status" value="1"/>
</dbReference>
<accession>A0A9D5BSF5</accession>
<feature type="region of interest" description="Disordered" evidence="1">
    <location>
        <begin position="235"/>
        <end position="257"/>
    </location>
</feature>
<dbReference type="Pfam" id="PF14223">
    <property type="entry name" value="Retrotran_gag_2"/>
    <property type="match status" value="1"/>
</dbReference>
<reference evidence="2 3" key="1">
    <citation type="journal article" date="2022" name="Hortic Res">
        <title>The genome of Dioscorea zingiberensis sheds light on the biosynthesis, origin and evolution of the medicinally important diosgenin saponins.</title>
        <authorList>
            <person name="Li Y."/>
            <person name="Tan C."/>
            <person name="Li Z."/>
            <person name="Guo J."/>
            <person name="Li S."/>
            <person name="Chen X."/>
            <person name="Wang C."/>
            <person name="Dai X."/>
            <person name="Yang H."/>
            <person name="Song W."/>
            <person name="Hou L."/>
            <person name="Xu J."/>
            <person name="Tong Z."/>
            <person name="Xu A."/>
            <person name="Yuan X."/>
            <person name="Wang W."/>
            <person name="Yang Q."/>
            <person name="Chen L."/>
            <person name="Sun Z."/>
            <person name="Wang K."/>
            <person name="Pan B."/>
            <person name="Chen J."/>
            <person name="Bao Y."/>
            <person name="Liu F."/>
            <person name="Qi X."/>
            <person name="Gang D.R."/>
            <person name="Wen J."/>
            <person name="Li J."/>
        </authorList>
    </citation>
    <scope>NUCLEOTIDE SEQUENCE [LARGE SCALE GENOMIC DNA]</scope>
    <source>
        <strain evidence="2">Dzin_1.0</strain>
    </source>
</reference>
<gene>
    <name evidence="2" type="ORF">J5N97_000505</name>
</gene>
<organism evidence="2 3">
    <name type="scientific">Dioscorea zingiberensis</name>
    <dbReference type="NCBI Taxonomy" id="325984"/>
    <lineage>
        <taxon>Eukaryota</taxon>
        <taxon>Viridiplantae</taxon>
        <taxon>Streptophyta</taxon>
        <taxon>Embryophyta</taxon>
        <taxon>Tracheophyta</taxon>
        <taxon>Spermatophyta</taxon>
        <taxon>Magnoliopsida</taxon>
        <taxon>Liliopsida</taxon>
        <taxon>Dioscoreales</taxon>
        <taxon>Dioscoreaceae</taxon>
        <taxon>Dioscorea</taxon>
    </lineage>
</organism>
<proteinExistence type="predicted"/>
<evidence type="ECO:0000256" key="1">
    <source>
        <dbReference type="SAM" id="MobiDB-lite"/>
    </source>
</evidence>
<dbReference type="OrthoDB" id="694440at2759"/>
<dbReference type="EMBL" id="JAGGNH010000161">
    <property type="protein sequence ID" value="KAJ0959795.1"/>
    <property type="molecule type" value="Genomic_DNA"/>
</dbReference>
<evidence type="ECO:0000313" key="2">
    <source>
        <dbReference type="EMBL" id="KAJ0959795.1"/>
    </source>
</evidence>
<protein>
    <recommendedName>
        <fullName evidence="4">Retrotransposon Copia-like N-terminal domain-containing protein</fullName>
    </recommendedName>
</protein>
<name>A0A9D5BSF5_9LILI</name>
<feature type="compositionally biased region" description="Polar residues" evidence="1">
    <location>
        <begin position="235"/>
        <end position="245"/>
    </location>
</feature>
<evidence type="ECO:0000313" key="3">
    <source>
        <dbReference type="Proteomes" id="UP001085076"/>
    </source>
</evidence>
<dbReference type="AlphaFoldDB" id="A0A9D5BSF5"/>
<keyword evidence="3" id="KW-1185">Reference proteome</keyword>
<dbReference type="Proteomes" id="UP001085076">
    <property type="component" value="Unassembled WGS sequence"/>
</dbReference>
<dbReference type="PANTHER" id="PTHR47481">
    <property type="match status" value="1"/>
</dbReference>
<sequence>MATNSSTNITSTTVPASSSGILPTPAFNHLINVKLSRENYLLWKAQLLPYLRSQRLLGYVDGSQERPVATITQANAEGASVVPNPEYVTWYQQDQLVLRALLSSLTEEVLSHVIFMSTSREVWLALEAMFSSGSRARTMQIRLQLSTLQKKDLRVTDYFRKVKNLADTLCAIGTPLRDDEVISYILAGLGPEFDSLVTSVTTRVDPMSLSDLYAHMLSFELRLEHNNSVYQVPSANQANRNSYRTNGKGGERAAAQM</sequence>
<evidence type="ECO:0008006" key="4">
    <source>
        <dbReference type="Google" id="ProtNLM"/>
    </source>
</evidence>
<comment type="caution">
    <text evidence="2">The sequence shown here is derived from an EMBL/GenBank/DDBJ whole genome shotgun (WGS) entry which is preliminary data.</text>
</comment>